<evidence type="ECO:0000313" key="3">
    <source>
        <dbReference type="EMBL" id="QNM81820.1"/>
    </source>
</evidence>
<organism evidence="3 4">
    <name type="scientific">Sphingomonas sabuli</name>
    <dbReference type="NCBI Taxonomy" id="2764186"/>
    <lineage>
        <taxon>Bacteria</taxon>
        <taxon>Pseudomonadati</taxon>
        <taxon>Pseudomonadota</taxon>
        <taxon>Alphaproteobacteria</taxon>
        <taxon>Sphingomonadales</taxon>
        <taxon>Sphingomonadaceae</taxon>
        <taxon>Sphingomonas</taxon>
    </lineage>
</organism>
<gene>
    <name evidence="3" type="ORF">H8M03_07045</name>
</gene>
<accession>A0A7G9KZM1</accession>
<keyword evidence="4" id="KW-1185">Reference proteome</keyword>
<evidence type="ECO:0008006" key="5">
    <source>
        <dbReference type="Google" id="ProtNLM"/>
    </source>
</evidence>
<evidence type="ECO:0000256" key="1">
    <source>
        <dbReference type="SAM" id="MobiDB-lite"/>
    </source>
</evidence>
<evidence type="ECO:0000256" key="2">
    <source>
        <dbReference type="SAM" id="SignalP"/>
    </source>
</evidence>
<proteinExistence type="predicted"/>
<dbReference type="KEGG" id="ssau:H8M03_07045"/>
<feature type="signal peptide" evidence="2">
    <location>
        <begin position="1"/>
        <end position="22"/>
    </location>
</feature>
<feature type="chain" id="PRO_5028923676" description="Lipoprotein" evidence="2">
    <location>
        <begin position="23"/>
        <end position="184"/>
    </location>
</feature>
<dbReference type="Proteomes" id="UP000515861">
    <property type="component" value="Chromosome"/>
</dbReference>
<evidence type="ECO:0000313" key="4">
    <source>
        <dbReference type="Proteomes" id="UP000515861"/>
    </source>
</evidence>
<dbReference type="AlphaFoldDB" id="A0A7G9KZM1"/>
<name>A0A7G9KZM1_9SPHN</name>
<protein>
    <recommendedName>
        <fullName evidence="5">Lipoprotein</fullName>
    </recommendedName>
</protein>
<dbReference type="PROSITE" id="PS51257">
    <property type="entry name" value="PROKAR_LIPOPROTEIN"/>
    <property type="match status" value="1"/>
</dbReference>
<dbReference type="EMBL" id="CP060697">
    <property type="protein sequence ID" value="QNM81820.1"/>
    <property type="molecule type" value="Genomic_DNA"/>
</dbReference>
<dbReference type="RefSeq" id="WP_187478776.1">
    <property type="nucleotide sequence ID" value="NZ_CP060697.1"/>
</dbReference>
<sequence length="184" mass="17830">MKTSIALLAALLAAGCSQPAPEGNVAADAGAPQAPAAPVAPRPDAPDDAAAGAPSAFPAGKWDMVSSGEGDGLFFGVVEGEAATAHLFCPADGGLLVNVNAFRPVGSEERMTIGSGGTAVTLVADPAGDANRGGVSGTGPVPAELAAILTAPRGVSVNYGSQDVGPLPPVPADTARNFVTGCTD</sequence>
<reference evidence="3 4" key="1">
    <citation type="submission" date="2020-08" db="EMBL/GenBank/DDBJ databases">
        <title>Sphingomonas sp. sand1-3 16S ribosomal RNA gene Genome sequencing and assembly.</title>
        <authorList>
            <person name="Kang M."/>
        </authorList>
    </citation>
    <scope>NUCLEOTIDE SEQUENCE [LARGE SCALE GENOMIC DNA]</scope>
    <source>
        <strain evidence="4">sand1-3</strain>
    </source>
</reference>
<feature type="region of interest" description="Disordered" evidence="1">
    <location>
        <begin position="21"/>
        <end position="55"/>
    </location>
</feature>
<feature type="compositionally biased region" description="Low complexity" evidence="1">
    <location>
        <begin position="26"/>
        <end position="37"/>
    </location>
</feature>
<keyword evidence="2" id="KW-0732">Signal</keyword>